<gene>
    <name evidence="1" type="ORF">NFI88_06810</name>
</gene>
<dbReference type="EMBL" id="JAMZEJ010000004">
    <property type="protein sequence ID" value="MCQ8240554.1"/>
    <property type="molecule type" value="Genomic_DNA"/>
</dbReference>
<dbReference type="Proteomes" id="UP001524547">
    <property type="component" value="Unassembled WGS sequence"/>
</dbReference>
<name>A0ABT1VXX6_9PROT</name>
<comment type="caution">
    <text evidence="1">The sequence shown here is derived from an EMBL/GenBank/DDBJ whole genome shotgun (WGS) entry which is preliminary data.</text>
</comment>
<keyword evidence="2" id="KW-1185">Reference proteome</keyword>
<dbReference type="RefSeq" id="WP_422919304.1">
    <property type="nucleotide sequence ID" value="NZ_JAMZEJ010000004.1"/>
</dbReference>
<sequence length="91" mass="9835">MNAAAATSYRSGICSFLAREFGVLKGGSKILARKAAVSPRTVENWFAERCAPNGEQLIVLMANCQAIADEVMHLVEQHRLARGEPSCRGSD</sequence>
<reference evidence="1 2" key="1">
    <citation type="submission" date="2022-06" db="EMBL/GenBank/DDBJ databases">
        <title>Rhizosaccharibacter gen. nov. sp. nov. KSS12, endophytic bacteria isolated from sugarcane.</title>
        <authorList>
            <person name="Pitiwittayakul N."/>
        </authorList>
    </citation>
    <scope>NUCLEOTIDE SEQUENCE [LARGE SCALE GENOMIC DNA]</scope>
    <source>
        <strain evidence="1 2">KSS12</strain>
    </source>
</reference>
<protein>
    <recommendedName>
        <fullName evidence="3">XRE family transcriptional regulator</fullName>
    </recommendedName>
</protein>
<accession>A0ABT1VXX6</accession>
<evidence type="ECO:0000313" key="2">
    <source>
        <dbReference type="Proteomes" id="UP001524547"/>
    </source>
</evidence>
<organism evidence="1 2">
    <name type="scientific">Rhizosaccharibacter radicis</name>
    <dbReference type="NCBI Taxonomy" id="2782605"/>
    <lineage>
        <taxon>Bacteria</taxon>
        <taxon>Pseudomonadati</taxon>
        <taxon>Pseudomonadota</taxon>
        <taxon>Alphaproteobacteria</taxon>
        <taxon>Acetobacterales</taxon>
        <taxon>Acetobacteraceae</taxon>
        <taxon>Rhizosaccharibacter</taxon>
    </lineage>
</organism>
<evidence type="ECO:0008006" key="3">
    <source>
        <dbReference type="Google" id="ProtNLM"/>
    </source>
</evidence>
<evidence type="ECO:0000313" key="1">
    <source>
        <dbReference type="EMBL" id="MCQ8240554.1"/>
    </source>
</evidence>
<proteinExistence type="predicted"/>